<dbReference type="AlphaFoldDB" id="A0A2N8ZHW1"/>
<name>A0A2N8ZHW1_9VIBR</name>
<feature type="chain" id="PRO_5014945155" evidence="2">
    <location>
        <begin position="22"/>
        <end position="263"/>
    </location>
</feature>
<evidence type="ECO:0000313" key="4">
    <source>
        <dbReference type="Proteomes" id="UP000235828"/>
    </source>
</evidence>
<gene>
    <name evidence="3" type="ORF">VTAP4600_A3555</name>
</gene>
<accession>A0A2N8ZHW1</accession>
<sequence length="263" mass="30015">MRKKMLVLALTLNLVTPVGHSGGFPVIDVANITQMMTQYSTQLKEYSQLLKQTGLDTNQLLTAVEQYEQTLREYQVFLNQVESLKNKIDRRDYLGIERDIRSLNDLMGVNPPAKSNDYASARYGDLPQKETFETLAKESSGEVSNTLAQQYRNASDVHVRGEQLEHFRNRNENLRRNAAQLDNERLALGDQSELATLQLLVEQNQVLIDQNNLQADVKLATYAQSNPLQSQQALAVLEAQERRLKRMKAAREREIDVNETPIR</sequence>
<evidence type="ECO:0000256" key="1">
    <source>
        <dbReference type="SAM" id="Coils"/>
    </source>
</evidence>
<evidence type="ECO:0000256" key="2">
    <source>
        <dbReference type="SAM" id="SignalP"/>
    </source>
</evidence>
<reference evidence="3 4" key="1">
    <citation type="submission" date="2017-10" db="EMBL/GenBank/DDBJ databases">
        <authorList>
            <person name="Banno H."/>
            <person name="Chua N.-H."/>
        </authorList>
    </citation>
    <scope>NUCLEOTIDE SEQUENCE [LARGE SCALE GENOMIC DNA]</scope>
    <source>
        <strain evidence="3">Vibrio tapetis CECT4600</strain>
    </source>
</reference>
<feature type="coiled-coil region" evidence="1">
    <location>
        <begin position="230"/>
        <end position="257"/>
    </location>
</feature>
<feature type="coiled-coil region" evidence="1">
    <location>
        <begin position="164"/>
        <end position="191"/>
    </location>
</feature>
<keyword evidence="2" id="KW-0732">Signal</keyword>
<proteinExistence type="predicted"/>
<dbReference type="RefSeq" id="WP_231897826.1">
    <property type="nucleotide sequence ID" value="NZ_LT960611.1"/>
</dbReference>
<protein>
    <submittedName>
        <fullName evidence="3">Uncharacterized protein</fullName>
    </submittedName>
</protein>
<dbReference type="EMBL" id="LT960611">
    <property type="protein sequence ID" value="SON51502.1"/>
    <property type="molecule type" value="Genomic_DNA"/>
</dbReference>
<keyword evidence="4" id="KW-1185">Reference proteome</keyword>
<organism evidence="3 4">
    <name type="scientific">Vibrio tapetis subsp. tapetis</name>
    <dbReference type="NCBI Taxonomy" id="1671868"/>
    <lineage>
        <taxon>Bacteria</taxon>
        <taxon>Pseudomonadati</taxon>
        <taxon>Pseudomonadota</taxon>
        <taxon>Gammaproteobacteria</taxon>
        <taxon>Vibrionales</taxon>
        <taxon>Vibrionaceae</taxon>
        <taxon>Vibrio</taxon>
    </lineage>
</organism>
<feature type="signal peptide" evidence="2">
    <location>
        <begin position="1"/>
        <end position="21"/>
    </location>
</feature>
<dbReference type="Proteomes" id="UP000235828">
    <property type="component" value="Chromosome A"/>
</dbReference>
<keyword evidence="1" id="KW-0175">Coiled coil</keyword>
<dbReference type="KEGG" id="vta:A3555"/>
<evidence type="ECO:0000313" key="3">
    <source>
        <dbReference type="EMBL" id="SON51502.1"/>
    </source>
</evidence>